<organism evidence="1 2">
    <name type="scientific">Pontibacter silvestris</name>
    <dbReference type="NCBI Taxonomy" id="2305183"/>
    <lineage>
        <taxon>Bacteria</taxon>
        <taxon>Pseudomonadati</taxon>
        <taxon>Bacteroidota</taxon>
        <taxon>Cytophagia</taxon>
        <taxon>Cytophagales</taxon>
        <taxon>Hymenobacteraceae</taxon>
        <taxon>Pontibacter</taxon>
    </lineage>
</organism>
<evidence type="ECO:0000313" key="1">
    <source>
        <dbReference type="EMBL" id="MFD2066062.1"/>
    </source>
</evidence>
<evidence type="ECO:0000313" key="2">
    <source>
        <dbReference type="Proteomes" id="UP001597369"/>
    </source>
</evidence>
<dbReference type="Proteomes" id="UP001597369">
    <property type="component" value="Unassembled WGS sequence"/>
</dbReference>
<protein>
    <submittedName>
        <fullName evidence="1">Uncharacterized protein</fullName>
    </submittedName>
</protein>
<proteinExistence type="predicted"/>
<sequence length="91" mass="10189">MTTKVNAGLQQYEELVESGEIETFAVLIQDNCIIIEPAGSVAGMEMPVIQELLSSIRAFFYGVKSIEYGSFDYTTLRSFINARMSIDRIVK</sequence>
<accession>A0ABW4WTG6</accession>
<reference evidence="2" key="1">
    <citation type="journal article" date="2019" name="Int. J. Syst. Evol. Microbiol.">
        <title>The Global Catalogue of Microorganisms (GCM) 10K type strain sequencing project: providing services to taxonomists for standard genome sequencing and annotation.</title>
        <authorList>
            <consortium name="The Broad Institute Genomics Platform"/>
            <consortium name="The Broad Institute Genome Sequencing Center for Infectious Disease"/>
            <person name="Wu L."/>
            <person name="Ma J."/>
        </authorList>
    </citation>
    <scope>NUCLEOTIDE SEQUENCE [LARGE SCALE GENOMIC DNA]</scope>
    <source>
        <strain evidence="2">JCM 16545</strain>
    </source>
</reference>
<keyword evidence="2" id="KW-1185">Reference proteome</keyword>
<name>A0ABW4WTG6_9BACT</name>
<dbReference type="EMBL" id="JBHUHV010000016">
    <property type="protein sequence ID" value="MFD2066062.1"/>
    <property type="molecule type" value="Genomic_DNA"/>
</dbReference>
<comment type="caution">
    <text evidence="1">The sequence shown here is derived from an EMBL/GenBank/DDBJ whole genome shotgun (WGS) entry which is preliminary data.</text>
</comment>
<dbReference type="RefSeq" id="WP_229962788.1">
    <property type="nucleotide sequence ID" value="NZ_JAJJWI010000033.1"/>
</dbReference>
<gene>
    <name evidence="1" type="ORF">ACFSKU_04155</name>
</gene>